<keyword evidence="2" id="KW-1185">Reference proteome</keyword>
<dbReference type="KEGG" id="noa:BKM31_41585"/>
<dbReference type="STRING" id="1909395.BKM31_41585"/>
<gene>
    <name evidence="1" type="ORF">BKM31_41585</name>
</gene>
<evidence type="ECO:0000313" key="2">
    <source>
        <dbReference type="Proteomes" id="UP000190797"/>
    </source>
</evidence>
<dbReference type="Proteomes" id="UP000190797">
    <property type="component" value="Chromosome"/>
</dbReference>
<dbReference type="EMBL" id="CP017717">
    <property type="protein sequence ID" value="AQZ67088.1"/>
    <property type="molecule type" value="Genomic_DNA"/>
</dbReference>
<dbReference type="RefSeq" id="WP_080043400.1">
    <property type="nucleotide sequence ID" value="NZ_CP017717.1"/>
</dbReference>
<sequence>MSIEIGVVCPERPDPGTLARVAGFVMRTILEVSNVEVTFVDEDDLWRFHWGGAGQVAAFFVPADRHEFAGHWYLSIEAGRGDEQVTELLMIVLSAVAALLTGGTLDDDNYPFERADRTANALLSQVLREAPLEVGEAVRLLVTGRRP</sequence>
<dbReference type="AlphaFoldDB" id="A0A1V0AA57"/>
<name>A0A1V0AA57_9ACTN</name>
<organism evidence="1 2">
    <name type="scientific">[Actinomadura] parvosata subsp. kistnae</name>
    <dbReference type="NCBI Taxonomy" id="1909395"/>
    <lineage>
        <taxon>Bacteria</taxon>
        <taxon>Bacillati</taxon>
        <taxon>Actinomycetota</taxon>
        <taxon>Actinomycetes</taxon>
        <taxon>Streptosporangiales</taxon>
        <taxon>Streptosporangiaceae</taxon>
        <taxon>Nonomuraea</taxon>
    </lineage>
</organism>
<evidence type="ECO:0000313" key="1">
    <source>
        <dbReference type="EMBL" id="AQZ67088.1"/>
    </source>
</evidence>
<dbReference type="OrthoDB" id="9794735at2"/>
<proteinExistence type="predicted"/>
<accession>A0A1V0AA57</accession>
<reference evidence="2" key="1">
    <citation type="journal article" date="2017" name="Med. Chem. Commun.">
        <title>Nonomuraea sp. ATCC 55076 harbours the largest actinomycete chromosome to date and the kistamicin biosynthetic gene cluster.</title>
        <authorList>
            <person name="Nazari B."/>
            <person name="Forneris C.C."/>
            <person name="Gibson M.I."/>
            <person name="Moon K."/>
            <person name="Schramma K.R."/>
            <person name="Seyedsayamdost M.R."/>
        </authorList>
    </citation>
    <scope>NUCLEOTIDE SEQUENCE [LARGE SCALE GENOMIC DNA]</scope>
    <source>
        <strain evidence="2">ATCC 55076</strain>
    </source>
</reference>
<protein>
    <submittedName>
        <fullName evidence="1">Uncharacterized protein</fullName>
    </submittedName>
</protein>